<dbReference type="Proteomes" id="UP000636800">
    <property type="component" value="Chromosome 1"/>
</dbReference>
<comment type="caution">
    <text evidence="1">The sequence shown here is derived from an EMBL/GenBank/DDBJ whole genome shotgun (WGS) entry which is preliminary data.</text>
</comment>
<dbReference type="EMBL" id="JADCNL010000001">
    <property type="protein sequence ID" value="KAG0495890.1"/>
    <property type="molecule type" value="Genomic_DNA"/>
</dbReference>
<accession>A0A835RP41</accession>
<protein>
    <submittedName>
        <fullName evidence="1">Uncharacterized protein</fullName>
    </submittedName>
</protein>
<name>A0A835RP41_VANPL</name>
<keyword evidence="2" id="KW-1185">Reference proteome</keyword>
<reference evidence="1 2" key="1">
    <citation type="journal article" date="2020" name="Nat. Food">
        <title>A phased Vanilla planifolia genome enables genetic improvement of flavour and production.</title>
        <authorList>
            <person name="Hasing T."/>
            <person name="Tang H."/>
            <person name="Brym M."/>
            <person name="Khazi F."/>
            <person name="Huang T."/>
            <person name="Chambers A.H."/>
        </authorList>
    </citation>
    <scope>NUCLEOTIDE SEQUENCE [LARGE SCALE GENOMIC DNA]</scope>
    <source>
        <tissue evidence="1">Leaf</tissue>
    </source>
</reference>
<evidence type="ECO:0000313" key="1">
    <source>
        <dbReference type="EMBL" id="KAG0495890.1"/>
    </source>
</evidence>
<proteinExistence type="predicted"/>
<organism evidence="1 2">
    <name type="scientific">Vanilla planifolia</name>
    <name type="common">Vanilla</name>
    <dbReference type="NCBI Taxonomy" id="51239"/>
    <lineage>
        <taxon>Eukaryota</taxon>
        <taxon>Viridiplantae</taxon>
        <taxon>Streptophyta</taxon>
        <taxon>Embryophyta</taxon>
        <taxon>Tracheophyta</taxon>
        <taxon>Spermatophyta</taxon>
        <taxon>Magnoliopsida</taxon>
        <taxon>Liliopsida</taxon>
        <taxon>Asparagales</taxon>
        <taxon>Orchidaceae</taxon>
        <taxon>Vanilloideae</taxon>
        <taxon>Vanilleae</taxon>
        <taxon>Vanilla</taxon>
    </lineage>
</organism>
<sequence length="66" mass="7224">MDDGKVKKMLIERSLISMAEFLLKETIFCVPNGETNVCLFVASAAELLVKAASRASVNAKLEEYSV</sequence>
<dbReference type="AlphaFoldDB" id="A0A835RP41"/>
<gene>
    <name evidence="1" type="ORF">HPP92_000581</name>
</gene>
<evidence type="ECO:0000313" key="2">
    <source>
        <dbReference type="Proteomes" id="UP000636800"/>
    </source>
</evidence>